<proteinExistence type="predicted"/>
<name>A0A6L5Z8C9_9RHOB</name>
<evidence type="ECO:0000313" key="3">
    <source>
        <dbReference type="Proteomes" id="UP000474957"/>
    </source>
</evidence>
<organism evidence="2 3">
    <name type="scientific">Halovulum marinum</name>
    <dbReference type="NCBI Taxonomy" id="2662447"/>
    <lineage>
        <taxon>Bacteria</taxon>
        <taxon>Pseudomonadati</taxon>
        <taxon>Pseudomonadota</taxon>
        <taxon>Alphaproteobacteria</taxon>
        <taxon>Rhodobacterales</taxon>
        <taxon>Paracoccaceae</taxon>
        <taxon>Halovulum</taxon>
    </lineage>
</organism>
<keyword evidence="3" id="KW-1185">Reference proteome</keyword>
<evidence type="ECO:0000256" key="1">
    <source>
        <dbReference type="SAM" id="SignalP"/>
    </source>
</evidence>
<sequence length="201" mass="20450">MRQDVIRGALAALALTATANMATAHEFTAGLLVAGEEREARLAEAANGFLLAADERDGHSAETSDGHLGGVDVQLLPLPAEAAGQVAGLVGTPRTPPDVLVVIGPEPDASAAAASLAFAGVMLRPGALPNGWAADNDASSFAARYRSTYGAAPTEAAALGYNAARRLDIAVRPLDGVAPRAALEASLAETESGTNWQEDVR</sequence>
<accession>A0A6L5Z8C9</accession>
<feature type="signal peptide" evidence="1">
    <location>
        <begin position="1"/>
        <end position="24"/>
    </location>
</feature>
<dbReference type="Proteomes" id="UP000474957">
    <property type="component" value="Unassembled WGS sequence"/>
</dbReference>
<evidence type="ECO:0000313" key="2">
    <source>
        <dbReference type="EMBL" id="MSU92172.1"/>
    </source>
</evidence>
<keyword evidence="1" id="KW-0732">Signal</keyword>
<reference evidence="2 3" key="1">
    <citation type="submission" date="2019-10" db="EMBL/GenBank/DDBJ databases">
        <title>Cognatihalovulum marinum gen. nov. sp. nov., a new member of the family Rhodobacteraceae isolated from deep seawater of the Northwest Indian Ocean.</title>
        <authorList>
            <person name="Ruan C."/>
            <person name="Wang J."/>
            <person name="Zheng X."/>
            <person name="Song L."/>
            <person name="Zhu Y."/>
            <person name="Huang Y."/>
            <person name="Lu Z."/>
            <person name="Du W."/>
            <person name="Huang L."/>
            <person name="Dai X."/>
        </authorList>
    </citation>
    <scope>NUCLEOTIDE SEQUENCE [LARGE SCALE GENOMIC DNA]</scope>
    <source>
        <strain evidence="2 3">2CG4</strain>
    </source>
</reference>
<protein>
    <submittedName>
        <fullName evidence="2">Uncharacterized protein</fullName>
    </submittedName>
</protein>
<comment type="caution">
    <text evidence="2">The sequence shown here is derived from an EMBL/GenBank/DDBJ whole genome shotgun (WGS) entry which is preliminary data.</text>
</comment>
<dbReference type="RefSeq" id="WP_154449683.1">
    <property type="nucleotide sequence ID" value="NZ_WIND01000052.1"/>
</dbReference>
<dbReference type="AlphaFoldDB" id="A0A6L5Z8C9"/>
<dbReference type="EMBL" id="WIND01000052">
    <property type="protein sequence ID" value="MSU92172.1"/>
    <property type="molecule type" value="Genomic_DNA"/>
</dbReference>
<feature type="chain" id="PRO_5026865702" evidence="1">
    <location>
        <begin position="25"/>
        <end position="201"/>
    </location>
</feature>
<dbReference type="Gene3D" id="3.40.50.2300">
    <property type="match status" value="1"/>
</dbReference>
<gene>
    <name evidence="2" type="ORF">GE300_21815</name>
</gene>